<evidence type="ECO:0000313" key="15">
    <source>
        <dbReference type="Proteomes" id="UP001595776"/>
    </source>
</evidence>
<dbReference type="SUPFAM" id="SSF55083">
    <property type="entry name" value="6-hydroxymethyl-7,8-dihydropterin pyrophosphokinase, HPPK"/>
    <property type="match status" value="1"/>
</dbReference>
<evidence type="ECO:0000256" key="6">
    <source>
        <dbReference type="ARBA" id="ARBA00022741"/>
    </source>
</evidence>
<dbReference type="Gene3D" id="3.30.70.560">
    <property type="entry name" value="7,8-Dihydro-6-hydroxymethylpterin-pyrophosphokinase HPPK"/>
    <property type="match status" value="1"/>
</dbReference>
<keyword evidence="15" id="KW-1185">Reference proteome</keyword>
<keyword evidence="6" id="KW-0547">Nucleotide-binding</keyword>
<evidence type="ECO:0000256" key="12">
    <source>
        <dbReference type="ARBA" id="ARBA00033413"/>
    </source>
</evidence>
<dbReference type="CDD" id="cd00483">
    <property type="entry name" value="HPPK"/>
    <property type="match status" value="1"/>
</dbReference>
<organism evidence="14 15">
    <name type="scientific">Kordiimonas lipolytica</name>
    <dbReference type="NCBI Taxonomy" id="1662421"/>
    <lineage>
        <taxon>Bacteria</taxon>
        <taxon>Pseudomonadati</taxon>
        <taxon>Pseudomonadota</taxon>
        <taxon>Alphaproteobacteria</taxon>
        <taxon>Kordiimonadales</taxon>
        <taxon>Kordiimonadaceae</taxon>
        <taxon>Kordiimonas</taxon>
    </lineage>
</organism>
<evidence type="ECO:0000313" key="14">
    <source>
        <dbReference type="EMBL" id="MFC4349867.1"/>
    </source>
</evidence>
<accession>A0ABV8UF22</accession>
<sequence>MSKQQVVLGVGANLPSHAGQPADTIKAAIADLAIRAGKMLAVSPIYRTKAVTLDGDENVPDFVNGCVLIETSLNPDDLLDICKRLEADYGRMIAARWSARTLDIDLISYGDMVLPSLEGWTALAESEDPAAYTEEPMVPHPRAHKRAFVLMPMNDIAPNWQHPVLKQTVSELLLSMRQQGLCVGVKQIAAGI</sequence>
<proteinExistence type="inferred from homology"/>
<keyword evidence="9" id="KW-0289">Folate biosynthesis</keyword>
<evidence type="ECO:0000256" key="1">
    <source>
        <dbReference type="ARBA" id="ARBA00005051"/>
    </source>
</evidence>
<protein>
    <recommendedName>
        <fullName evidence="4">2-amino-4-hydroxy-6-hydroxymethyldihydropteridine pyrophosphokinase</fullName>
        <ecNumber evidence="3">2.7.6.3</ecNumber>
    </recommendedName>
    <alternativeName>
        <fullName evidence="11">6-hydroxymethyl-7,8-dihydropterin pyrophosphokinase</fullName>
    </alternativeName>
    <alternativeName>
        <fullName evidence="12">7,8-dihydro-6-hydroxymethylpterin-pyrophosphokinase</fullName>
    </alternativeName>
</protein>
<gene>
    <name evidence="14" type="primary">folK</name>
    <name evidence="14" type="ORF">ACFO5Q_18605</name>
</gene>
<comment type="function">
    <text evidence="10">Catalyzes the transfer of pyrophosphate from adenosine triphosphate (ATP) to 6-hydroxymethyl-7,8-dihydropterin, an enzymatic step in folate biosynthesis pathway.</text>
</comment>
<comment type="caution">
    <text evidence="14">The sequence shown here is derived from an EMBL/GenBank/DDBJ whole genome shotgun (WGS) entry which is preliminary data.</text>
</comment>
<evidence type="ECO:0000256" key="9">
    <source>
        <dbReference type="ARBA" id="ARBA00022909"/>
    </source>
</evidence>
<evidence type="ECO:0000259" key="13">
    <source>
        <dbReference type="Pfam" id="PF01288"/>
    </source>
</evidence>
<reference evidence="15" key="1">
    <citation type="journal article" date="2019" name="Int. J. Syst. Evol. Microbiol.">
        <title>The Global Catalogue of Microorganisms (GCM) 10K type strain sequencing project: providing services to taxonomists for standard genome sequencing and annotation.</title>
        <authorList>
            <consortium name="The Broad Institute Genomics Platform"/>
            <consortium name="The Broad Institute Genome Sequencing Center for Infectious Disease"/>
            <person name="Wu L."/>
            <person name="Ma J."/>
        </authorList>
    </citation>
    <scope>NUCLEOTIDE SEQUENCE [LARGE SCALE GENOMIC DNA]</scope>
    <source>
        <strain evidence="15">CGMCC 1.15304</strain>
    </source>
</reference>
<name>A0ABV8UF22_9PROT</name>
<evidence type="ECO:0000256" key="2">
    <source>
        <dbReference type="ARBA" id="ARBA00005810"/>
    </source>
</evidence>
<dbReference type="PANTHER" id="PTHR43071">
    <property type="entry name" value="2-AMINO-4-HYDROXY-6-HYDROXYMETHYLDIHYDROPTERIDINE PYROPHOSPHOKINASE"/>
    <property type="match status" value="1"/>
</dbReference>
<dbReference type="EMBL" id="JBHSCR010000036">
    <property type="protein sequence ID" value="MFC4349867.1"/>
    <property type="molecule type" value="Genomic_DNA"/>
</dbReference>
<dbReference type="Proteomes" id="UP001595776">
    <property type="component" value="Unassembled WGS sequence"/>
</dbReference>
<dbReference type="RefSeq" id="WP_068144399.1">
    <property type="nucleotide sequence ID" value="NZ_JBHSCR010000036.1"/>
</dbReference>
<evidence type="ECO:0000256" key="10">
    <source>
        <dbReference type="ARBA" id="ARBA00029409"/>
    </source>
</evidence>
<dbReference type="NCBIfam" id="TIGR01498">
    <property type="entry name" value="folK"/>
    <property type="match status" value="1"/>
</dbReference>
<evidence type="ECO:0000256" key="7">
    <source>
        <dbReference type="ARBA" id="ARBA00022777"/>
    </source>
</evidence>
<dbReference type="EC" id="2.7.6.3" evidence="3"/>
<dbReference type="InterPro" id="IPR035907">
    <property type="entry name" value="Hppk_sf"/>
</dbReference>
<dbReference type="PANTHER" id="PTHR43071:SF1">
    <property type="entry name" value="2-AMINO-4-HYDROXY-6-HYDROXYMETHYLDIHYDROPTERIDINE PYROPHOSPHOKINASE"/>
    <property type="match status" value="1"/>
</dbReference>
<evidence type="ECO:0000256" key="11">
    <source>
        <dbReference type="ARBA" id="ARBA00029766"/>
    </source>
</evidence>
<feature type="domain" description="7,8-dihydro-6-hydroxymethylpterin-pyrophosphokinase" evidence="13">
    <location>
        <begin position="7"/>
        <end position="158"/>
    </location>
</feature>
<keyword evidence="5 14" id="KW-0808">Transferase</keyword>
<comment type="similarity">
    <text evidence="2">Belongs to the HPPK family.</text>
</comment>
<keyword evidence="8" id="KW-0067">ATP-binding</keyword>
<dbReference type="GO" id="GO:0003848">
    <property type="term" value="F:2-amino-4-hydroxy-6-hydroxymethyldihydropteridine diphosphokinase activity"/>
    <property type="evidence" value="ECO:0007669"/>
    <property type="project" value="UniProtKB-EC"/>
</dbReference>
<comment type="pathway">
    <text evidence="1">Cofactor biosynthesis; tetrahydrofolate biosynthesis; 2-amino-4-hydroxy-6-hydroxymethyl-7,8-dihydropteridine diphosphate from 7,8-dihydroneopterin triphosphate: step 4/4.</text>
</comment>
<evidence type="ECO:0000256" key="3">
    <source>
        <dbReference type="ARBA" id="ARBA00013253"/>
    </source>
</evidence>
<dbReference type="InterPro" id="IPR000550">
    <property type="entry name" value="Hppk"/>
</dbReference>
<dbReference type="Pfam" id="PF01288">
    <property type="entry name" value="HPPK"/>
    <property type="match status" value="1"/>
</dbReference>
<evidence type="ECO:0000256" key="8">
    <source>
        <dbReference type="ARBA" id="ARBA00022840"/>
    </source>
</evidence>
<evidence type="ECO:0000256" key="4">
    <source>
        <dbReference type="ARBA" id="ARBA00016218"/>
    </source>
</evidence>
<evidence type="ECO:0000256" key="5">
    <source>
        <dbReference type="ARBA" id="ARBA00022679"/>
    </source>
</evidence>
<keyword evidence="7" id="KW-0418">Kinase</keyword>